<name>E0XSI7_9DELT</name>
<dbReference type="PROSITE" id="PS51257">
    <property type="entry name" value="PROKAR_LIPOPROTEIN"/>
    <property type="match status" value="1"/>
</dbReference>
<protein>
    <submittedName>
        <fullName evidence="2">Aerobic-type carbon monoxide dehydrogenase, large subunit coxl/cutl homologs</fullName>
    </submittedName>
</protein>
<dbReference type="InterPro" id="IPR000674">
    <property type="entry name" value="Ald_Oxase/Xan_DH_a/b"/>
</dbReference>
<reference evidence="2" key="1">
    <citation type="journal article" date="2011" name="Environ. Microbiol.">
        <title>Time-series analyses of Monterey Bay coastal microbial picoplankton using a 'genome proxy' microarray.</title>
        <authorList>
            <person name="Rich V.I."/>
            <person name="Pham V.D."/>
            <person name="Eppley J."/>
            <person name="Shi Y."/>
            <person name="DeLong E.F."/>
        </authorList>
    </citation>
    <scope>NUCLEOTIDE SEQUENCE</scope>
</reference>
<dbReference type="InterPro" id="IPR012368">
    <property type="entry name" value="OxRdtase_Mopterin-bd_su_IorB"/>
</dbReference>
<dbReference type="AlphaFoldDB" id="E0XSI7"/>
<dbReference type="Gene3D" id="3.90.1170.50">
    <property type="entry name" value="Aldehyde oxidase/xanthine dehydrogenase, a/b hammerhead"/>
    <property type="match status" value="1"/>
</dbReference>
<evidence type="ECO:0000313" key="2">
    <source>
        <dbReference type="EMBL" id="ADI17378.1"/>
    </source>
</evidence>
<dbReference type="EMBL" id="GU474862">
    <property type="protein sequence ID" value="ADI17378.1"/>
    <property type="molecule type" value="Genomic_DNA"/>
</dbReference>
<dbReference type="Pfam" id="PF20256">
    <property type="entry name" value="MoCoBD_2"/>
    <property type="match status" value="2"/>
</dbReference>
<dbReference type="Gene3D" id="3.30.365.10">
    <property type="entry name" value="Aldehyde oxidase/xanthine dehydrogenase, molybdopterin binding domain"/>
    <property type="match status" value="3"/>
</dbReference>
<dbReference type="GO" id="GO:0016491">
    <property type="term" value="F:oxidoreductase activity"/>
    <property type="evidence" value="ECO:0007669"/>
    <property type="project" value="InterPro"/>
</dbReference>
<feature type="domain" description="Aldehyde oxidase/xanthine dehydrogenase a/b hammerhead" evidence="1">
    <location>
        <begin position="208"/>
        <end position="286"/>
    </location>
</feature>
<sequence length="717" mass="79839">MSIGLKELNRRNFIKVTSIGTASMLVGCSIHSPPKISSPGEKSENLGLFVRISKDNQITIISPASEMGQGTHTAHAMIIAEELECDLQDIRVITGSHHEIYNSSLNMQFTGASNGIQVWKKLLANIGAGCRELLLQSGAEVMKVNLDECIAENGTIKHVITGNTIKYGNLIGFASQLEFPRSPKTKSSNEYRIIGKKIQRLDTTSKINGKIKYATDIRLPGMRFSMIKQSPVFGGSLEVLNQEEIMSLKGVENLIEIPNGIAVVADSTWHAKKGVDRLKIKHHGGNSERVSSQLIGIKFDEALDDLGKDELGGENVLELEYETPYLSHAAIESMNCTAHVTSHKCEIWAPTQAQTWTIDKAREITGLNKNNIIIHTMPIGGGFGRRLETDFVEQALIVAKAIKIPVQILWSREEDIQHGYYHSGSKSRFQIALGKDGKPKQFMNQFVKPSHWTSRFKILSMLDFDPYSHYQTAHSHLINKKFPTQFPVKHYYDIENVDVKYRNLDLGIPNGFFRSVFLSNNFFLESAVDECAVLSKTDPLEYRKQLISNHPRIIQVLDKLKTLSNWNEKLPKGKGKGIALTQMIGKGIVASVVQVAIGKRNKLKIEKVDVVVDFGKIINPDIVLSQVEGSVVMGISVALKEEITFHDGRVSQSNYDDYRIARMKDCPDINVAIIESDEDVRGIDGSMMPILPAITNAIYAATGKRIRKLPIGRQKLI</sequence>
<dbReference type="InterPro" id="IPR046867">
    <property type="entry name" value="AldOxase/xan_DH_MoCoBD2"/>
</dbReference>
<proteinExistence type="predicted"/>
<dbReference type="PANTHER" id="PTHR47495">
    <property type="entry name" value="ALDEHYDE DEHYDROGENASE"/>
    <property type="match status" value="1"/>
</dbReference>
<organism evidence="2">
    <name type="scientific">uncultured delta proteobacterium HF0070_30B07</name>
    <dbReference type="NCBI Taxonomy" id="710826"/>
    <lineage>
        <taxon>Bacteria</taxon>
        <taxon>Deltaproteobacteria</taxon>
        <taxon>environmental samples</taxon>
    </lineage>
</organism>
<dbReference type="PANTHER" id="PTHR47495:SF2">
    <property type="entry name" value="ALDEHYDE DEHYDROGENASE"/>
    <property type="match status" value="1"/>
</dbReference>
<dbReference type="SMART" id="SM01008">
    <property type="entry name" value="Ald_Xan_dh_C"/>
    <property type="match status" value="1"/>
</dbReference>
<dbReference type="InterPro" id="IPR052516">
    <property type="entry name" value="N-heterocyclic_Hydroxylase"/>
</dbReference>
<dbReference type="SUPFAM" id="SSF56003">
    <property type="entry name" value="Molybdenum cofactor-binding domain"/>
    <property type="match status" value="2"/>
</dbReference>
<accession>E0XSI7</accession>
<dbReference type="InterPro" id="IPR037165">
    <property type="entry name" value="AldOxase/xan_DH_Mopterin-bd_sf"/>
</dbReference>
<dbReference type="InterPro" id="IPR008274">
    <property type="entry name" value="AldOxase/xan_DH_MoCoBD1"/>
</dbReference>
<evidence type="ECO:0000259" key="1">
    <source>
        <dbReference type="SMART" id="SM01008"/>
    </source>
</evidence>
<dbReference type="Pfam" id="PF02738">
    <property type="entry name" value="MoCoBD_1"/>
    <property type="match status" value="1"/>
</dbReference>
<dbReference type="PIRSF" id="PIRSF036389">
    <property type="entry name" value="IOR_B"/>
    <property type="match status" value="1"/>
</dbReference>